<dbReference type="Gene3D" id="3.30.70.270">
    <property type="match status" value="1"/>
</dbReference>
<dbReference type="PATRIC" id="fig|46224.3.peg.3875"/>
<dbReference type="CDD" id="cd00130">
    <property type="entry name" value="PAS"/>
    <property type="match status" value="1"/>
</dbReference>
<dbReference type="CDD" id="cd01948">
    <property type="entry name" value="EAL"/>
    <property type="match status" value="1"/>
</dbReference>
<dbReference type="Pfam" id="PF13426">
    <property type="entry name" value="PAS_9"/>
    <property type="match status" value="1"/>
</dbReference>
<keyword evidence="1" id="KW-0472">Membrane</keyword>
<dbReference type="SUPFAM" id="SSF55785">
    <property type="entry name" value="PYP-like sensor domain (PAS domain)"/>
    <property type="match status" value="1"/>
</dbReference>
<dbReference type="InterPro" id="IPR043128">
    <property type="entry name" value="Rev_trsase/Diguanyl_cyclase"/>
</dbReference>
<protein>
    <submittedName>
        <fullName evidence="5">Uncharacterized protein</fullName>
    </submittedName>
</protein>
<dbReference type="InterPro" id="IPR035965">
    <property type="entry name" value="PAS-like_dom_sf"/>
</dbReference>
<dbReference type="PROSITE" id="PS50883">
    <property type="entry name" value="EAL"/>
    <property type="match status" value="1"/>
</dbReference>
<keyword evidence="1" id="KW-0812">Transmembrane</keyword>
<dbReference type="STRING" id="46224.B4102_1146"/>
<dbReference type="NCBIfam" id="TIGR00254">
    <property type="entry name" value="GGDEF"/>
    <property type="match status" value="1"/>
</dbReference>
<dbReference type="NCBIfam" id="TIGR00229">
    <property type="entry name" value="sensory_box"/>
    <property type="match status" value="1"/>
</dbReference>
<organism evidence="5 6">
    <name type="scientific">Heyndrickxia sporothermodurans</name>
    <dbReference type="NCBI Taxonomy" id="46224"/>
    <lineage>
        <taxon>Bacteria</taxon>
        <taxon>Bacillati</taxon>
        <taxon>Bacillota</taxon>
        <taxon>Bacilli</taxon>
        <taxon>Bacillales</taxon>
        <taxon>Bacillaceae</taxon>
        <taxon>Heyndrickxia</taxon>
    </lineage>
</organism>
<dbReference type="Proteomes" id="UP000075666">
    <property type="component" value="Unassembled WGS sequence"/>
</dbReference>
<evidence type="ECO:0000313" key="5">
    <source>
        <dbReference type="EMBL" id="KYD00134.1"/>
    </source>
</evidence>
<feature type="domain" description="GGDEF" evidence="4">
    <location>
        <begin position="286"/>
        <end position="420"/>
    </location>
</feature>
<reference evidence="5 6" key="1">
    <citation type="submission" date="2016-01" db="EMBL/GenBank/DDBJ databases">
        <title>Genome Sequences of Twelve Sporeforming Bacillus Species Isolated from Foods.</title>
        <authorList>
            <person name="Berendsen E.M."/>
            <person name="Wells-Bennik M.H."/>
            <person name="Krawcyk A.O."/>
            <person name="De Jong A."/>
            <person name="Holsappel S."/>
            <person name="Eijlander R.T."/>
            <person name="Kuipers O.P."/>
        </authorList>
    </citation>
    <scope>NUCLEOTIDE SEQUENCE [LARGE SCALE GENOMIC DNA]</scope>
    <source>
        <strain evidence="5 6">B4102</strain>
    </source>
</reference>
<dbReference type="PROSITE" id="PS50113">
    <property type="entry name" value="PAC"/>
    <property type="match status" value="1"/>
</dbReference>
<dbReference type="Gene3D" id="3.20.20.450">
    <property type="entry name" value="EAL domain"/>
    <property type="match status" value="1"/>
</dbReference>
<proteinExistence type="predicted"/>
<dbReference type="InterPro" id="IPR052155">
    <property type="entry name" value="Biofilm_reg_signaling"/>
</dbReference>
<dbReference type="SMART" id="SM00267">
    <property type="entry name" value="GGDEF"/>
    <property type="match status" value="1"/>
</dbReference>
<dbReference type="SMART" id="SM00091">
    <property type="entry name" value="PAS"/>
    <property type="match status" value="1"/>
</dbReference>
<evidence type="ECO:0000259" key="4">
    <source>
        <dbReference type="PROSITE" id="PS50887"/>
    </source>
</evidence>
<dbReference type="SUPFAM" id="SSF55073">
    <property type="entry name" value="Nucleotide cyclase"/>
    <property type="match status" value="1"/>
</dbReference>
<gene>
    <name evidence="5" type="ORF">B4102_1146</name>
</gene>
<evidence type="ECO:0000259" key="3">
    <source>
        <dbReference type="PROSITE" id="PS50883"/>
    </source>
</evidence>
<dbReference type="InterPro" id="IPR029787">
    <property type="entry name" value="Nucleotide_cyclase"/>
</dbReference>
<dbReference type="Gene3D" id="3.30.450.20">
    <property type="entry name" value="PAS domain"/>
    <property type="match status" value="1"/>
</dbReference>
<feature type="transmembrane region" description="Helical" evidence="1">
    <location>
        <begin position="43"/>
        <end position="61"/>
    </location>
</feature>
<dbReference type="InterPro" id="IPR000014">
    <property type="entry name" value="PAS"/>
</dbReference>
<dbReference type="Pfam" id="PF00990">
    <property type="entry name" value="GGDEF"/>
    <property type="match status" value="1"/>
</dbReference>
<dbReference type="EMBL" id="LQYN01000073">
    <property type="protein sequence ID" value="KYD00134.1"/>
    <property type="molecule type" value="Genomic_DNA"/>
</dbReference>
<sequence length="675" mass="77210">MSAWGLVVFLIGMSPYGVNKLVMMNGIDGSNFLFPIGGKGSGFYFSMLIIMFICLFFCFLLSAKIEDKQMKSYTRQFLVATTLGYTIGFLNVFPQSKLLGSSLAVIVFATSIFITIIRIHQKKIKSMNDEIKKHQEFLRTTIDMNPSLIYAINEKKEFTLVNKAFAQLYKKVPKELEGHSVEILYDEKEEQKLYEINEMNEQCVPEEITLNKNGNKIWLQSVKIPIEAYNDEKIILGVSTDITERKKQEEEMKYLAFHDTLTGLPNRRKFNIDLIEFTENAKTHNKHFAVFFLDLDRFKYINDTMSHATGDTLLSLVAYQLETCSEENEDFLVYRIGGDEFTIILPNSRAIEAELFALKILKKFKEPLTIKGNPLFITPSIGISIFPEDGENAETLMKNADTAMYFVKEKGKNGYKLFQSDMKETFYRKMMIEKGLRKAIDAEEFTLVYQPQLDLKNNVVIGAEALLRWNSEEFGMVPPSEFIPVAEEVGLINQIGEWVLLTACKQCKEWNIEGRDPIKIAVNISMKQFLEGDFVYKVSRILDETQLNPTYLELEITEKIAMTNHEKVIEIIESLKSLGVRIAIDDFGTGYSSLNYLGKIPIDVLKIDRSLVKNISLNNKNATIVQSIISVTKKLQIDVIAVGIETKEELQYLKNMDCYTGQGYFISKPKEHPFS</sequence>
<keyword evidence="1" id="KW-1133">Transmembrane helix</keyword>
<accession>A0A150KN01</accession>
<dbReference type="PROSITE" id="PS50887">
    <property type="entry name" value="GGDEF"/>
    <property type="match status" value="1"/>
</dbReference>
<comment type="caution">
    <text evidence="5">The sequence shown here is derived from an EMBL/GenBank/DDBJ whole genome shotgun (WGS) entry which is preliminary data.</text>
</comment>
<feature type="domain" description="EAL" evidence="3">
    <location>
        <begin position="429"/>
        <end position="675"/>
    </location>
</feature>
<feature type="domain" description="PAC" evidence="2">
    <location>
        <begin position="202"/>
        <end position="254"/>
    </location>
</feature>
<dbReference type="InterPro" id="IPR001633">
    <property type="entry name" value="EAL_dom"/>
</dbReference>
<dbReference type="SMART" id="SM00052">
    <property type="entry name" value="EAL"/>
    <property type="match status" value="1"/>
</dbReference>
<dbReference type="InterPro" id="IPR000160">
    <property type="entry name" value="GGDEF_dom"/>
</dbReference>
<keyword evidence="6" id="KW-1185">Reference proteome</keyword>
<evidence type="ECO:0000259" key="2">
    <source>
        <dbReference type="PROSITE" id="PS50113"/>
    </source>
</evidence>
<dbReference type="SUPFAM" id="SSF141868">
    <property type="entry name" value="EAL domain-like"/>
    <property type="match status" value="1"/>
</dbReference>
<dbReference type="PANTHER" id="PTHR44757">
    <property type="entry name" value="DIGUANYLATE CYCLASE DGCP"/>
    <property type="match status" value="1"/>
</dbReference>
<dbReference type="Pfam" id="PF00563">
    <property type="entry name" value="EAL"/>
    <property type="match status" value="1"/>
</dbReference>
<name>A0A150KN01_9BACI</name>
<dbReference type="InterPro" id="IPR035919">
    <property type="entry name" value="EAL_sf"/>
</dbReference>
<evidence type="ECO:0000313" key="6">
    <source>
        <dbReference type="Proteomes" id="UP000075666"/>
    </source>
</evidence>
<dbReference type="AlphaFoldDB" id="A0A150KN01"/>
<dbReference type="RefSeq" id="WP_181294240.1">
    <property type="nucleotide sequence ID" value="NZ_JABWTT010000048.1"/>
</dbReference>
<dbReference type="CDD" id="cd01949">
    <property type="entry name" value="GGDEF"/>
    <property type="match status" value="1"/>
</dbReference>
<evidence type="ECO:0000256" key="1">
    <source>
        <dbReference type="SAM" id="Phobius"/>
    </source>
</evidence>
<feature type="transmembrane region" description="Helical" evidence="1">
    <location>
        <begin position="99"/>
        <end position="117"/>
    </location>
</feature>
<dbReference type="InterPro" id="IPR000700">
    <property type="entry name" value="PAS-assoc_C"/>
</dbReference>
<dbReference type="PANTHER" id="PTHR44757:SF2">
    <property type="entry name" value="BIOFILM ARCHITECTURE MAINTENANCE PROTEIN MBAA"/>
    <property type="match status" value="1"/>
</dbReference>